<dbReference type="Proteomes" id="UP000018895">
    <property type="component" value="Unassembled WGS sequence"/>
</dbReference>
<comment type="caution">
    <text evidence="1">The sequence shown here is derived from an EMBL/GenBank/DDBJ whole genome shotgun (WGS) entry which is preliminary data.</text>
</comment>
<reference evidence="1" key="1">
    <citation type="journal article" date="2014" name="Genome Announc.">
        <title>Draft Genome Sequences of Three Alkaliphilic Bacillus Strains, Bacillus wakoensis JCM 9140T, Bacillus akibai JCM 9157T, and Bacillus hemicellulosilyticus JCM 9152T.</title>
        <authorList>
            <person name="Yuki M."/>
            <person name="Oshima K."/>
            <person name="Suda W."/>
            <person name="Oshida Y."/>
            <person name="Kitamura K."/>
            <person name="Iida T."/>
            <person name="Hattori M."/>
            <person name="Ohkuma M."/>
        </authorList>
    </citation>
    <scope>NUCLEOTIDE SEQUENCE [LARGE SCALE GENOMIC DNA]</scope>
    <source>
        <strain evidence="1">JCM 9152</strain>
    </source>
</reference>
<dbReference type="STRING" id="1236971.JCM9152_3412"/>
<protein>
    <submittedName>
        <fullName evidence="1">Uncharacterized protein</fullName>
    </submittedName>
</protein>
<proteinExistence type="predicted"/>
<dbReference type="OrthoDB" id="2883596at2"/>
<organism evidence="1 2">
    <name type="scientific">Halalkalibacter hemicellulosilyticusJCM 9152</name>
    <dbReference type="NCBI Taxonomy" id="1236971"/>
    <lineage>
        <taxon>Bacteria</taxon>
        <taxon>Bacillati</taxon>
        <taxon>Bacillota</taxon>
        <taxon>Bacilli</taxon>
        <taxon>Bacillales</taxon>
        <taxon>Bacillaceae</taxon>
        <taxon>Halalkalibacter</taxon>
    </lineage>
</organism>
<dbReference type="EMBL" id="BAUU01000026">
    <property type="protein sequence ID" value="GAE31912.1"/>
    <property type="molecule type" value="Genomic_DNA"/>
</dbReference>
<evidence type="ECO:0000313" key="1">
    <source>
        <dbReference type="EMBL" id="GAE31912.1"/>
    </source>
</evidence>
<accession>W4QJ47</accession>
<name>W4QJ47_9BACI</name>
<gene>
    <name evidence="1" type="ORF">JCM9152_3412</name>
</gene>
<keyword evidence="2" id="KW-1185">Reference proteome</keyword>
<evidence type="ECO:0000313" key="2">
    <source>
        <dbReference type="Proteomes" id="UP000018895"/>
    </source>
</evidence>
<sequence>MTLSVYYNEIDGHLYPQWLLLNATMKKEFVSYSINPPFERFHSEDFHDSMSILSVSQGALLRDPVDRTRFSIHIPTVVNDAINNGSNINSIYNASHFLIQIEELEEFLQMNVREQL</sequence>
<dbReference type="AlphaFoldDB" id="W4QJ47"/>
<dbReference type="RefSeq" id="WP_035346117.1">
    <property type="nucleotide sequence ID" value="NZ_BAUU01000026.1"/>
</dbReference>